<dbReference type="EMBL" id="KZ772675">
    <property type="protein sequence ID" value="PTQ49241.1"/>
    <property type="molecule type" value="Genomic_DNA"/>
</dbReference>
<feature type="region of interest" description="Disordered" evidence="2">
    <location>
        <begin position="59"/>
        <end position="96"/>
    </location>
</feature>
<name>A0A2R6XT00_MARPO</name>
<evidence type="ECO:0000256" key="1">
    <source>
        <dbReference type="SAM" id="Coils"/>
    </source>
</evidence>
<dbReference type="Proteomes" id="UP000244005">
    <property type="component" value="Unassembled WGS sequence"/>
</dbReference>
<reference evidence="4" key="1">
    <citation type="journal article" date="2017" name="Cell">
        <title>Insights into land plant evolution garnered from the Marchantia polymorpha genome.</title>
        <authorList>
            <person name="Bowman J.L."/>
            <person name="Kohchi T."/>
            <person name="Yamato K.T."/>
            <person name="Jenkins J."/>
            <person name="Shu S."/>
            <person name="Ishizaki K."/>
            <person name="Yamaoka S."/>
            <person name="Nishihama R."/>
            <person name="Nakamura Y."/>
            <person name="Berger F."/>
            <person name="Adam C."/>
            <person name="Aki S.S."/>
            <person name="Althoff F."/>
            <person name="Araki T."/>
            <person name="Arteaga-Vazquez M.A."/>
            <person name="Balasubrmanian S."/>
            <person name="Barry K."/>
            <person name="Bauer D."/>
            <person name="Boehm C.R."/>
            <person name="Briginshaw L."/>
            <person name="Caballero-Perez J."/>
            <person name="Catarino B."/>
            <person name="Chen F."/>
            <person name="Chiyoda S."/>
            <person name="Chovatia M."/>
            <person name="Davies K.M."/>
            <person name="Delmans M."/>
            <person name="Demura T."/>
            <person name="Dierschke T."/>
            <person name="Dolan L."/>
            <person name="Dorantes-Acosta A.E."/>
            <person name="Eklund D.M."/>
            <person name="Florent S.N."/>
            <person name="Flores-Sandoval E."/>
            <person name="Fujiyama A."/>
            <person name="Fukuzawa H."/>
            <person name="Galik B."/>
            <person name="Grimanelli D."/>
            <person name="Grimwood J."/>
            <person name="Grossniklaus U."/>
            <person name="Hamada T."/>
            <person name="Haseloff J."/>
            <person name="Hetherington A.J."/>
            <person name="Higo A."/>
            <person name="Hirakawa Y."/>
            <person name="Hundley H.N."/>
            <person name="Ikeda Y."/>
            <person name="Inoue K."/>
            <person name="Inoue S.I."/>
            <person name="Ishida S."/>
            <person name="Jia Q."/>
            <person name="Kakita M."/>
            <person name="Kanazawa T."/>
            <person name="Kawai Y."/>
            <person name="Kawashima T."/>
            <person name="Kennedy M."/>
            <person name="Kinose K."/>
            <person name="Kinoshita T."/>
            <person name="Kohara Y."/>
            <person name="Koide E."/>
            <person name="Komatsu K."/>
            <person name="Kopischke S."/>
            <person name="Kubo M."/>
            <person name="Kyozuka J."/>
            <person name="Lagercrantz U."/>
            <person name="Lin S.S."/>
            <person name="Lindquist E."/>
            <person name="Lipzen A.M."/>
            <person name="Lu C.W."/>
            <person name="De Luna E."/>
            <person name="Martienssen R.A."/>
            <person name="Minamino N."/>
            <person name="Mizutani M."/>
            <person name="Mizutani M."/>
            <person name="Mochizuki N."/>
            <person name="Monte I."/>
            <person name="Mosher R."/>
            <person name="Nagasaki H."/>
            <person name="Nakagami H."/>
            <person name="Naramoto S."/>
            <person name="Nishitani K."/>
            <person name="Ohtani M."/>
            <person name="Okamoto T."/>
            <person name="Okumura M."/>
            <person name="Phillips J."/>
            <person name="Pollak B."/>
            <person name="Reinders A."/>
            <person name="Rovekamp M."/>
            <person name="Sano R."/>
            <person name="Sawa S."/>
            <person name="Schmid M.W."/>
            <person name="Shirakawa M."/>
            <person name="Solano R."/>
            <person name="Spunde A."/>
            <person name="Suetsugu N."/>
            <person name="Sugano S."/>
            <person name="Sugiyama A."/>
            <person name="Sun R."/>
            <person name="Suzuki Y."/>
            <person name="Takenaka M."/>
            <person name="Takezawa D."/>
            <person name="Tomogane H."/>
            <person name="Tsuzuki M."/>
            <person name="Ueda T."/>
            <person name="Umeda M."/>
            <person name="Ward J.M."/>
            <person name="Watanabe Y."/>
            <person name="Yazaki K."/>
            <person name="Yokoyama R."/>
            <person name="Yoshitake Y."/>
            <person name="Yotsui I."/>
            <person name="Zachgo S."/>
            <person name="Schmutz J."/>
        </authorList>
    </citation>
    <scope>NUCLEOTIDE SEQUENCE [LARGE SCALE GENOMIC DNA]</scope>
    <source>
        <strain evidence="4">Tak-1</strain>
    </source>
</reference>
<evidence type="ECO:0000256" key="2">
    <source>
        <dbReference type="SAM" id="MobiDB-lite"/>
    </source>
</evidence>
<dbReference type="OrthoDB" id="1909229at2759"/>
<accession>A0A2R6XT00</accession>
<protein>
    <submittedName>
        <fullName evidence="3">Uncharacterized protein</fullName>
    </submittedName>
</protein>
<keyword evidence="1" id="KW-0175">Coiled coil</keyword>
<feature type="coiled-coil region" evidence="1">
    <location>
        <begin position="116"/>
        <end position="159"/>
    </location>
</feature>
<feature type="region of interest" description="Disordered" evidence="2">
    <location>
        <begin position="236"/>
        <end position="255"/>
    </location>
</feature>
<proteinExistence type="predicted"/>
<feature type="compositionally biased region" description="Basic residues" evidence="2">
    <location>
        <begin position="246"/>
        <end position="255"/>
    </location>
</feature>
<keyword evidence="4" id="KW-1185">Reference proteome</keyword>
<organism evidence="3 4">
    <name type="scientific">Marchantia polymorpha</name>
    <name type="common">Common liverwort</name>
    <name type="synonym">Marchantia aquatica</name>
    <dbReference type="NCBI Taxonomy" id="3197"/>
    <lineage>
        <taxon>Eukaryota</taxon>
        <taxon>Viridiplantae</taxon>
        <taxon>Streptophyta</taxon>
        <taxon>Embryophyta</taxon>
        <taxon>Marchantiophyta</taxon>
        <taxon>Marchantiopsida</taxon>
        <taxon>Marchantiidae</taxon>
        <taxon>Marchantiales</taxon>
        <taxon>Marchantiaceae</taxon>
        <taxon>Marchantia</taxon>
    </lineage>
</organism>
<sequence>MAQAEAPLKPMAAAETATSPKQVTIKEGAPTVMPEPAPGGAPAGIPMAQTEIPTEKTVDNAGALVPHEASRSAPTSPGAPTATKSGTDMSPGKKGSNLKAEAFADAHSKRVETEAQAYLESEIRKAEAHAERLSAKAEKDRMNAEAKALEARKKEDQRADQLVHATEIKVDKIMSQAKEKALLIKASAQEEAEKLIADANTKAQRTCAETTELNKREVAVIEDKVAQMKAAGEFPLPQHKGLGQKIKAKFSGHHH</sequence>
<dbReference type="AlphaFoldDB" id="A0A2R6XT00"/>
<gene>
    <name evidence="3" type="ORF">MARPO_0003s0132</name>
</gene>
<evidence type="ECO:0000313" key="3">
    <source>
        <dbReference type="EMBL" id="PTQ49241.1"/>
    </source>
</evidence>
<evidence type="ECO:0000313" key="4">
    <source>
        <dbReference type="Proteomes" id="UP000244005"/>
    </source>
</evidence>
<feature type="region of interest" description="Disordered" evidence="2">
    <location>
        <begin position="1"/>
        <end position="47"/>
    </location>
</feature>